<name>A0A1F8FJZ3_9BACT</name>
<evidence type="ECO:0000256" key="1">
    <source>
        <dbReference type="SAM" id="MobiDB-lite"/>
    </source>
</evidence>
<accession>A0A1F8FJZ3</accession>
<feature type="region of interest" description="Disordered" evidence="1">
    <location>
        <begin position="70"/>
        <end position="101"/>
    </location>
</feature>
<dbReference type="AlphaFoldDB" id="A0A1F8FJZ3"/>
<comment type="caution">
    <text evidence="2">The sequence shown here is derived from an EMBL/GenBank/DDBJ whole genome shotgun (WGS) entry which is preliminary data.</text>
</comment>
<evidence type="ECO:0000313" key="3">
    <source>
        <dbReference type="Proteomes" id="UP000178197"/>
    </source>
</evidence>
<dbReference type="InterPro" id="IPR006698">
    <property type="entry name" value="UPF0229"/>
</dbReference>
<dbReference type="PANTHER" id="PTHR30510:SF2">
    <property type="entry name" value="UPF0229 PROTEIN YEAH"/>
    <property type="match status" value="1"/>
</dbReference>
<proteinExistence type="predicted"/>
<sequence length="396" mass="45125">MSRIFRSKLDEEEFLKIVRGSLRKDLRRYLGRGMIRIPRKDGSGIVAIPIETIEIPTLRYGYPEEFMIGQGDGQVGDDLGPTSDQGRGKKPAGGQGHGGRRTIEIDISTEEFRKMFQEELELPNIKPKGERSILEEKDRWTTISKHGSPSQTHLQRTMKEAMKRAVADGSYRPPAKTTIIPNSEEFRYKSYEKILEPKNNAVCFWQRDGSGSMGQEELVVVSYLVDLCEFWLSFFYDKLENVYIIHDDRAFEVTREQFLKEDWGGGTTCSSALAKMLEITGERFNPQEWNIYSTYLSDGLNYTADNEIFKALLLDKVLPIVNQFNYGQIDLYRSWWEDYQDSSAKTNAGIFSDPGTIGALIEDLEGDIENIAFAEIDASDEKTITDTIKTFFGKGN</sequence>
<gene>
    <name evidence="2" type="ORF">A3C71_00655</name>
</gene>
<dbReference type="Pfam" id="PF04285">
    <property type="entry name" value="DUF444"/>
    <property type="match status" value="2"/>
</dbReference>
<organism evidence="2 3">
    <name type="scientific">Candidatus Yanofskybacteria bacterium RIFCSPHIGHO2_02_FULL_43_15c</name>
    <dbReference type="NCBI Taxonomy" id="1802679"/>
    <lineage>
        <taxon>Bacteria</taxon>
        <taxon>Candidatus Yanofskyibacteriota</taxon>
    </lineage>
</organism>
<dbReference type="Proteomes" id="UP000178197">
    <property type="component" value="Unassembled WGS sequence"/>
</dbReference>
<evidence type="ECO:0008006" key="4">
    <source>
        <dbReference type="Google" id="ProtNLM"/>
    </source>
</evidence>
<dbReference type="EMBL" id="MGJT01000007">
    <property type="protein sequence ID" value="OGN13423.1"/>
    <property type="molecule type" value="Genomic_DNA"/>
</dbReference>
<dbReference type="PANTHER" id="PTHR30510">
    <property type="entry name" value="UPF0229 PROTEIN YEAH"/>
    <property type="match status" value="1"/>
</dbReference>
<reference evidence="2 3" key="1">
    <citation type="journal article" date="2016" name="Nat. Commun.">
        <title>Thousands of microbial genomes shed light on interconnected biogeochemical processes in an aquifer system.</title>
        <authorList>
            <person name="Anantharaman K."/>
            <person name="Brown C.T."/>
            <person name="Hug L.A."/>
            <person name="Sharon I."/>
            <person name="Castelle C.J."/>
            <person name="Probst A.J."/>
            <person name="Thomas B.C."/>
            <person name="Singh A."/>
            <person name="Wilkins M.J."/>
            <person name="Karaoz U."/>
            <person name="Brodie E.L."/>
            <person name="Williams K.H."/>
            <person name="Hubbard S.S."/>
            <person name="Banfield J.F."/>
        </authorList>
    </citation>
    <scope>NUCLEOTIDE SEQUENCE [LARGE SCALE GENOMIC DNA]</scope>
</reference>
<protein>
    <recommendedName>
        <fullName evidence="4">DUF444 family protein</fullName>
    </recommendedName>
</protein>
<evidence type="ECO:0000313" key="2">
    <source>
        <dbReference type="EMBL" id="OGN13423.1"/>
    </source>
</evidence>